<proteinExistence type="predicted"/>
<accession>A0A4Y7PY19</accession>
<dbReference type="EMBL" id="ML170192">
    <property type="protein sequence ID" value="TDL19936.1"/>
    <property type="molecule type" value="Genomic_DNA"/>
</dbReference>
<keyword evidence="2" id="KW-0812">Transmembrane</keyword>
<evidence type="ECO:0000256" key="1">
    <source>
        <dbReference type="SAM" id="MobiDB-lite"/>
    </source>
</evidence>
<dbReference type="VEuPathDB" id="FungiDB:BD410DRAFT_841707"/>
<dbReference type="Proteomes" id="UP000294933">
    <property type="component" value="Unassembled WGS sequence"/>
</dbReference>
<dbReference type="STRING" id="50990.A0A4Y7PY19"/>
<evidence type="ECO:0000313" key="3">
    <source>
        <dbReference type="EMBL" id="TDL19936.1"/>
    </source>
</evidence>
<keyword evidence="2" id="KW-0472">Membrane</keyword>
<dbReference type="OrthoDB" id="4062651at2759"/>
<keyword evidence="2" id="KW-1133">Transmembrane helix</keyword>
<feature type="transmembrane region" description="Helical" evidence="2">
    <location>
        <begin position="12"/>
        <end position="35"/>
    </location>
</feature>
<protein>
    <submittedName>
        <fullName evidence="3">Uncharacterized protein</fullName>
    </submittedName>
</protein>
<sequence length="113" mass="12965">MHSNWEKSEKYLTFNIPCIIITVFGPQISFSGSVWKDRPHFQVLTPTMPLFCHHTDTDMRESLARHFGALKKAILSLEPSYDELTTPSLLENLDPQFPDPRTYPSLETKATVN</sequence>
<feature type="region of interest" description="Disordered" evidence="1">
    <location>
        <begin position="91"/>
        <end position="113"/>
    </location>
</feature>
<organism evidence="3 4">
    <name type="scientific">Rickenella mellea</name>
    <dbReference type="NCBI Taxonomy" id="50990"/>
    <lineage>
        <taxon>Eukaryota</taxon>
        <taxon>Fungi</taxon>
        <taxon>Dikarya</taxon>
        <taxon>Basidiomycota</taxon>
        <taxon>Agaricomycotina</taxon>
        <taxon>Agaricomycetes</taxon>
        <taxon>Hymenochaetales</taxon>
        <taxon>Rickenellaceae</taxon>
        <taxon>Rickenella</taxon>
    </lineage>
</organism>
<evidence type="ECO:0000313" key="4">
    <source>
        <dbReference type="Proteomes" id="UP000294933"/>
    </source>
</evidence>
<name>A0A4Y7PY19_9AGAM</name>
<dbReference type="AlphaFoldDB" id="A0A4Y7PY19"/>
<gene>
    <name evidence="3" type="ORF">BD410DRAFT_841707</name>
</gene>
<evidence type="ECO:0000256" key="2">
    <source>
        <dbReference type="SAM" id="Phobius"/>
    </source>
</evidence>
<reference evidence="3 4" key="1">
    <citation type="submission" date="2018-06" db="EMBL/GenBank/DDBJ databases">
        <title>A transcriptomic atlas of mushroom development highlights an independent origin of complex multicellularity.</title>
        <authorList>
            <consortium name="DOE Joint Genome Institute"/>
            <person name="Krizsan K."/>
            <person name="Almasi E."/>
            <person name="Merenyi Z."/>
            <person name="Sahu N."/>
            <person name="Viragh M."/>
            <person name="Koszo T."/>
            <person name="Mondo S."/>
            <person name="Kiss B."/>
            <person name="Balint B."/>
            <person name="Kues U."/>
            <person name="Barry K."/>
            <person name="Hegedus J.C."/>
            <person name="Henrissat B."/>
            <person name="Johnson J."/>
            <person name="Lipzen A."/>
            <person name="Ohm R."/>
            <person name="Nagy I."/>
            <person name="Pangilinan J."/>
            <person name="Yan J."/>
            <person name="Xiong Y."/>
            <person name="Grigoriev I.V."/>
            <person name="Hibbett D.S."/>
            <person name="Nagy L.G."/>
        </authorList>
    </citation>
    <scope>NUCLEOTIDE SEQUENCE [LARGE SCALE GENOMIC DNA]</scope>
    <source>
        <strain evidence="3 4">SZMC22713</strain>
    </source>
</reference>
<keyword evidence="4" id="KW-1185">Reference proteome</keyword>